<feature type="compositionally biased region" description="Low complexity" evidence="3">
    <location>
        <begin position="75"/>
        <end position="89"/>
    </location>
</feature>
<feature type="compositionally biased region" description="Low complexity" evidence="3">
    <location>
        <begin position="51"/>
        <end position="61"/>
    </location>
</feature>
<reference evidence="5 6" key="1">
    <citation type="submission" date="2021-04" db="EMBL/GenBank/DDBJ databases">
        <authorList>
            <person name="Bliznina A."/>
        </authorList>
    </citation>
    <scope>NUCLEOTIDE SEQUENCE [LARGE SCALE GENOMIC DNA]</scope>
</reference>
<accession>A0ABN7T6Z4</accession>
<protein>
    <submittedName>
        <fullName evidence="5">Oidioi.mRNA.OKI2018_I69.chr2.g6546.t1.cds</fullName>
    </submittedName>
</protein>
<sequence>MKLAGALLILQTSQTRAKEALLDDFSTWLEDHTEDFSGDGAPTTTTELMTTTSTEAGTTQEPDTTSVPITDDPLTTTTTTSAPTTTTAPQSWLSEIEKIAVSVFPQFIAKLPGATNSEEEDALRSALEDALSNFQPGDLSYDYTCTVHSVEKLRQSSHFKVKLECLVNIADVESLDSLENEEALLSDILQSAPAPFSNGDEITEWQDNVVTYSYETPDSCDADNNGCAYDCFEGVCICPICWELDEDGKSCKPETGRLNIGCSSDKMHVWIDSCVIPHAGSVYIGEDDCTGEKDGNIYHLTSPLDGCGTSLAKIGKNSLIRLGPETQIDLSCRYDSVYDNITAITTIDSNDFSTGGEGSGKLKFHITSYTDETFEEEISDDHTTKLGSKIFFGVKIDQPIDGVEFAISDCKVVDEQLGLEHSILADFCPDNFVEMAAKSTFVDKNEVFMSYKSFLFVTSEEEISELKLVCQAVACATDDFSSECQSTSCLNRRGRLYRRSAGSSPLEENSKIYTISMNLKHRTDRK</sequence>
<dbReference type="Pfam" id="PF00100">
    <property type="entry name" value="Zona_pellucida"/>
    <property type="match status" value="1"/>
</dbReference>
<dbReference type="PROSITE" id="PS51034">
    <property type="entry name" value="ZP_2"/>
    <property type="match status" value="1"/>
</dbReference>
<dbReference type="EMBL" id="OU015567">
    <property type="protein sequence ID" value="CAG5112319.1"/>
    <property type="molecule type" value="Genomic_DNA"/>
</dbReference>
<evidence type="ECO:0000256" key="2">
    <source>
        <dbReference type="ARBA" id="ARBA00023157"/>
    </source>
</evidence>
<evidence type="ECO:0000313" key="6">
    <source>
        <dbReference type="Proteomes" id="UP001158576"/>
    </source>
</evidence>
<proteinExistence type="predicted"/>
<organism evidence="5 6">
    <name type="scientific">Oikopleura dioica</name>
    <name type="common">Tunicate</name>
    <dbReference type="NCBI Taxonomy" id="34765"/>
    <lineage>
        <taxon>Eukaryota</taxon>
        <taxon>Metazoa</taxon>
        <taxon>Chordata</taxon>
        <taxon>Tunicata</taxon>
        <taxon>Appendicularia</taxon>
        <taxon>Copelata</taxon>
        <taxon>Oikopleuridae</taxon>
        <taxon>Oikopleura</taxon>
    </lineage>
</organism>
<feature type="domain" description="ZP" evidence="4">
    <location>
        <begin position="261"/>
        <end position="491"/>
    </location>
</feature>
<keyword evidence="6" id="KW-1185">Reference proteome</keyword>
<feature type="region of interest" description="Disordered" evidence="3">
    <location>
        <begin position="51"/>
        <end position="89"/>
    </location>
</feature>
<name>A0ABN7T6Z4_OIKDI</name>
<dbReference type="Gene3D" id="2.60.40.4100">
    <property type="entry name" value="Zona pellucida, ZP-C domain"/>
    <property type="match status" value="1"/>
</dbReference>
<evidence type="ECO:0000256" key="3">
    <source>
        <dbReference type="SAM" id="MobiDB-lite"/>
    </source>
</evidence>
<dbReference type="PANTHER" id="PTHR14002">
    <property type="entry name" value="ENDOGLIN/TGF-BETA RECEPTOR TYPE III"/>
    <property type="match status" value="1"/>
</dbReference>
<gene>
    <name evidence="5" type="ORF">OKIOD_LOCUS15311</name>
</gene>
<evidence type="ECO:0000259" key="4">
    <source>
        <dbReference type="PROSITE" id="PS51034"/>
    </source>
</evidence>
<dbReference type="InterPro" id="IPR001507">
    <property type="entry name" value="ZP_dom"/>
</dbReference>
<dbReference type="SMART" id="SM00241">
    <property type="entry name" value="ZP"/>
    <property type="match status" value="1"/>
</dbReference>
<dbReference type="InterPro" id="IPR042235">
    <property type="entry name" value="ZP-C_dom"/>
</dbReference>
<keyword evidence="1" id="KW-0732">Signal</keyword>
<dbReference type="InterPro" id="IPR055355">
    <property type="entry name" value="ZP-C"/>
</dbReference>
<evidence type="ECO:0000256" key="1">
    <source>
        <dbReference type="ARBA" id="ARBA00022729"/>
    </source>
</evidence>
<dbReference type="Proteomes" id="UP001158576">
    <property type="component" value="Chromosome 2"/>
</dbReference>
<evidence type="ECO:0000313" key="5">
    <source>
        <dbReference type="EMBL" id="CAG5112319.1"/>
    </source>
</evidence>
<keyword evidence="2" id="KW-1015">Disulfide bond</keyword>
<dbReference type="PANTHER" id="PTHR14002:SF43">
    <property type="entry name" value="DELTA-LIKE PROTEIN"/>
    <property type="match status" value="1"/>
</dbReference>